<dbReference type="PANTHER" id="PTHR46154">
    <property type="match status" value="1"/>
</dbReference>
<keyword evidence="5 9" id="KW-1133">Transmembrane helix</keyword>
<keyword evidence="3" id="KW-0813">Transport</keyword>
<dbReference type="InterPro" id="IPR031155">
    <property type="entry name" value="DUR"/>
</dbReference>
<dbReference type="PANTHER" id="PTHR46154:SF2">
    <property type="entry name" value="SOLUTE SYMPORTER FAMILY TRANSPORTER (AFU_ORTHOLOGUE AFUA_6G03200)"/>
    <property type="match status" value="1"/>
</dbReference>
<feature type="region of interest" description="Disordered" evidence="8">
    <location>
        <begin position="703"/>
        <end position="735"/>
    </location>
</feature>
<dbReference type="eggNOG" id="KOG2348">
    <property type="taxonomic scope" value="Eukaryota"/>
</dbReference>
<dbReference type="GO" id="GO:0015606">
    <property type="term" value="F:spermidine transmembrane transporter activity"/>
    <property type="evidence" value="ECO:0007669"/>
    <property type="project" value="UniProtKB-ARBA"/>
</dbReference>
<dbReference type="STRING" id="1182541.W9Y6W1"/>
<dbReference type="InterPro" id="IPR001734">
    <property type="entry name" value="Na/solute_symporter"/>
</dbReference>
<evidence type="ECO:0000256" key="3">
    <source>
        <dbReference type="ARBA" id="ARBA00022448"/>
    </source>
</evidence>
<dbReference type="OrthoDB" id="6132759at2759"/>
<protein>
    <recommendedName>
        <fullName evidence="12">Solute symporter family transporter</fullName>
    </recommendedName>
</protein>
<evidence type="ECO:0000256" key="6">
    <source>
        <dbReference type="ARBA" id="ARBA00023136"/>
    </source>
</evidence>
<evidence type="ECO:0000256" key="4">
    <source>
        <dbReference type="ARBA" id="ARBA00022692"/>
    </source>
</evidence>
<feature type="transmembrane region" description="Helical" evidence="9">
    <location>
        <begin position="193"/>
        <end position="212"/>
    </location>
</feature>
<dbReference type="Pfam" id="PF00474">
    <property type="entry name" value="SSF"/>
    <property type="match status" value="1"/>
</dbReference>
<dbReference type="EMBL" id="AMWN01000004">
    <property type="protein sequence ID" value="EXJ88582.1"/>
    <property type="molecule type" value="Genomic_DNA"/>
</dbReference>
<organism evidence="10 11">
    <name type="scientific">Capronia coronata CBS 617.96</name>
    <dbReference type="NCBI Taxonomy" id="1182541"/>
    <lineage>
        <taxon>Eukaryota</taxon>
        <taxon>Fungi</taxon>
        <taxon>Dikarya</taxon>
        <taxon>Ascomycota</taxon>
        <taxon>Pezizomycotina</taxon>
        <taxon>Eurotiomycetes</taxon>
        <taxon>Chaetothyriomycetidae</taxon>
        <taxon>Chaetothyriales</taxon>
        <taxon>Herpotrichiellaceae</taxon>
        <taxon>Capronia</taxon>
    </lineage>
</organism>
<dbReference type="PROSITE" id="PS50283">
    <property type="entry name" value="NA_SOLUT_SYMP_3"/>
    <property type="match status" value="1"/>
</dbReference>
<feature type="transmembrane region" description="Helical" evidence="9">
    <location>
        <begin position="399"/>
        <end position="424"/>
    </location>
</feature>
<evidence type="ECO:0008006" key="12">
    <source>
        <dbReference type="Google" id="ProtNLM"/>
    </source>
</evidence>
<comment type="subcellular location">
    <subcellularLocation>
        <location evidence="1">Membrane</location>
        <topology evidence="1">Multi-pass membrane protein</topology>
    </subcellularLocation>
</comment>
<dbReference type="NCBIfam" id="TIGR00813">
    <property type="entry name" value="sss"/>
    <property type="match status" value="1"/>
</dbReference>
<feature type="compositionally biased region" description="Polar residues" evidence="8">
    <location>
        <begin position="712"/>
        <end position="723"/>
    </location>
</feature>
<evidence type="ECO:0000256" key="2">
    <source>
        <dbReference type="ARBA" id="ARBA00006434"/>
    </source>
</evidence>
<dbReference type="GO" id="GO:0005886">
    <property type="term" value="C:plasma membrane"/>
    <property type="evidence" value="ECO:0007669"/>
    <property type="project" value="TreeGrafter"/>
</dbReference>
<evidence type="ECO:0000256" key="9">
    <source>
        <dbReference type="SAM" id="Phobius"/>
    </source>
</evidence>
<dbReference type="GO" id="GO:0015204">
    <property type="term" value="F:urea transmembrane transporter activity"/>
    <property type="evidence" value="ECO:0007669"/>
    <property type="project" value="InterPro"/>
</dbReference>
<reference evidence="10 11" key="1">
    <citation type="submission" date="2013-03" db="EMBL/GenBank/DDBJ databases">
        <title>The Genome Sequence of Capronia coronata CBS 617.96.</title>
        <authorList>
            <consortium name="The Broad Institute Genomics Platform"/>
            <person name="Cuomo C."/>
            <person name="de Hoog S."/>
            <person name="Gorbushina A."/>
            <person name="Walker B."/>
            <person name="Young S.K."/>
            <person name="Zeng Q."/>
            <person name="Gargeya S."/>
            <person name="Fitzgerald M."/>
            <person name="Haas B."/>
            <person name="Abouelleil A."/>
            <person name="Allen A.W."/>
            <person name="Alvarado L."/>
            <person name="Arachchi H.M."/>
            <person name="Berlin A.M."/>
            <person name="Chapman S.B."/>
            <person name="Gainer-Dewar J."/>
            <person name="Goldberg J."/>
            <person name="Griggs A."/>
            <person name="Gujja S."/>
            <person name="Hansen M."/>
            <person name="Howarth C."/>
            <person name="Imamovic A."/>
            <person name="Ireland A."/>
            <person name="Larimer J."/>
            <person name="McCowan C."/>
            <person name="Murphy C."/>
            <person name="Pearson M."/>
            <person name="Poon T.W."/>
            <person name="Priest M."/>
            <person name="Roberts A."/>
            <person name="Saif S."/>
            <person name="Shea T."/>
            <person name="Sisk P."/>
            <person name="Sykes S."/>
            <person name="Wortman J."/>
            <person name="Nusbaum C."/>
            <person name="Birren B."/>
        </authorList>
    </citation>
    <scope>NUCLEOTIDE SEQUENCE [LARGE SCALE GENOMIC DNA]</scope>
    <source>
        <strain evidence="10 11">CBS 617.96</strain>
    </source>
</reference>
<feature type="transmembrane region" description="Helical" evidence="9">
    <location>
        <begin position="56"/>
        <end position="80"/>
    </location>
</feature>
<feature type="transmembrane region" description="Helical" evidence="9">
    <location>
        <begin position="133"/>
        <end position="155"/>
    </location>
</feature>
<dbReference type="Proteomes" id="UP000019484">
    <property type="component" value="Unassembled WGS sequence"/>
</dbReference>
<feature type="transmembrane region" description="Helical" evidence="9">
    <location>
        <begin position="12"/>
        <end position="35"/>
    </location>
</feature>
<feature type="transmembrane region" description="Helical" evidence="9">
    <location>
        <begin position="255"/>
        <end position="273"/>
    </location>
</feature>
<comment type="similarity">
    <text evidence="2 7">Belongs to the sodium:solute symporter (SSF) (TC 2.A.21) family.</text>
</comment>
<keyword evidence="11" id="KW-1185">Reference proteome</keyword>
<feature type="transmembrane region" description="Helical" evidence="9">
    <location>
        <begin position="356"/>
        <end position="378"/>
    </location>
</feature>
<proteinExistence type="inferred from homology"/>
<feature type="transmembrane region" description="Helical" evidence="9">
    <location>
        <begin position="92"/>
        <end position="112"/>
    </location>
</feature>
<evidence type="ECO:0000256" key="7">
    <source>
        <dbReference type="RuleBase" id="RU362091"/>
    </source>
</evidence>
<accession>W9Y6W1</accession>
<feature type="transmembrane region" description="Helical" evidence="9">
    <location>
        <begin position="497"/>
        <end position="518"/>
    </location>
</feature>
<feature type="transmembrane region" description="Helical" evidence="9">
    <location>
        <begin position="430"/>
        <end position="451"/>
    </location>
</feature>
<dbReference type="RefSeq" id="XP_007724588.1">
    <property type="nucleotide sequence ID" value="XM_007726398.1"/>
</dbReference>
<keyword evidence="4 9" id="KW-0812">Transmembrane</keyword>
<sequence length="735" mass="79211">MSTAVKPILPQGTGYGVVIGIGFFFALVMAGVSYLQNRYTKYSTKMSEEFNTASRSVKPGLIASGVVSAWTWAATLLQASTVAYEYGVSGPFWYAAGATVQIFMFSVLACKVKQNAPRCHTFLEIIYYRYGTFAHWVFIFFALMTNILVASQLLLGGSAVVTTLTGMNVYAAVFLIPLGVAVYVVLGGLRATFLCDYTHTIVLMIIILYFMFSVYTTNDLIGSPGRMYDLLVRAGELRPVDGNHEGSYVTLKSNYGLIFGVIQLCSGMGTVFLDQGYWQRAIASRPTTAVRGYIMGGFAWYAIPFGFATTLGLAAVALTDNPAYPTYPNNMTSGQISAGLAAPFGAQALLGKHGCIALLITLFMAVTSSSSSELIAVSSILTFDVYKVYIKPSASPKDLIFVSHIMICFFALVMAAFACIWNAIGIDLGWLFLVMGLLIGGAVFPAAFAVTWKGQTRAGAIAGAISGLAAGLIAWLVEVQVYYGEFSIATTGASYPTLAGNMAGVLTGLIVTVTVSLIKPDNFDWTITRDINAPSSLYGDVVPGPNATSTLAEKPNTTSTAMHGAATESHGIAPVETRAEEEEPKDPNHNRTLPTVVDEEKEEAEDAAVLDNPQSLQRTFMFALILSTVLSLSMDVIIPLPLFLSHYIYSKGFFTFYIVISFLWVFCAFGLCGVLPIWETRTFWGEFFREVLTGKKKKNNVLAGVSPRGKASSENSDSGSVTPNVRHGGMEEIKG</sequence>
<dbReference type="Gene3D" id="1.20.1730.10">
    <property type="entry name" value="Sodium/glucose cotransporter"/>
    <property type="match status" value="1"/>
</dbReference>
<evidence type="ECO:0000313" key="11">
    <source>
        <dbReference type="Proteomes" id="UP000019484"/>
    </source>
</evidence>
<feature type="transmembrane region" description="Helical" evidence="9">
    <location>
        <begin position="656"/>
        <end position="678"/>
    </location>
</feature>
<dbReference type="InterPro" id="IPR038377">
    <property type="entry name" value="Na/Glc_symporter_sf"/>
</dbReference>
<evidence type="ECO:0000313" key="10">
    <source>
        <dbReference type="EMBL" id="EXJ88582.1"/>
    </source>
</evidence>
<feature type="transmembrane region" description="Helical" evidence="9">
    <location>
        <begin position="167"/>
        <end position="186"/>
    </location>
</feature>
<evidence type="ECO:0000256" key="5">
    <source>
        <dbReference type="ARBA" id="ARBA00022989"/>
    </source>
</evidence>
<comment type="caution">
    <text evidence="10">The sequence shown here is derived from an EMBL/GenBank/DDBJ whole genome shotgun (WGS) entry which is preliminary data.</text>
</comment>
<dbReference type="AlphaFoldDB" id="W9Y6W1"/>
<dbReference type="HOGENOM" id="CLU_010778_2_1_1"/>
<name>W9Y6W1_9EURO</name>
<dbReference type="CDD" id="cd11476">
    <property type="entry name" value="SLC5sbd_DUR3"/>
    <property type="match status" value="1"/>
</dbReference>
<feature type="transmembrane region" description="Helical" evidence="9">
    <location>
        <begin position="620"/>
        <end position="644"/>
    </location>
</feature>
<feature type="region of interest" description="Disordered" evidence="8">
    <location>
        <begin position="554"/>
        <end position="593"/>
    </location>
</feature>
<evidence type="ECO:0000256" key="1">
    <source>
        <dbReference type="ARBA" id="ARBA00004141"/>
    </source>
</evidence>
<feature type="transmembrane region" description="Helical" evidence="9">
    <location>
        <begin position="458"/>
        <end position="477"/>
    </location>
</feature>
<dbReference type="GeneID" id="19160387"/>
<dbReference type="FunFam" id="1.20.1730.10:FF:000006">
    <property type="entry name" value="Urea active transporter"/>
    <property type="match status" value="1"/>
</dbReference>
<evidence type="ECO:0000256" key="8">
    <source>
        <dbReference type="SAM" id="MobiDB-lite"/>
    </source>
</evidence>
<keyword evidence="6 9" id="KW-0472">Membrane</keyword>
<feature type="transmembrane region" description="Helical" evidence="9">
    <location>
        <begin position="293"/>
        <end position="318"/>
    </location>
</feature>
<gene>
    <name evidence="10" type="ORF">A1O1_05512</name>
</gene>